<proteinExistence type="predicted"/>
<feature type="compositionally biased region" description="Polar residues" evidence="2">
    <location>
        <begin position="125"/>
        <end position="134"/>
    </location>
</feature>
<dbReference type="EMBL" id="JALJOQ010000221">
    <property type="protein sequence ID" value="KAK9788714.1"/>
    <property type="molecule type" value="Genomic_DNA"/>
</dbReference>
<dbReference type="AlphaFoldDB" id="A0AAW1NJR1"/>
<dbReference type="PANTHER" id="PTHR46034">
    <property type="match status" value="1"/>
</dbReference>
<comment type="caution">
    <text evidence="3">The sequence shown here is derived from an EMBL/GenBank/DDBJ whole genome shotgun (WGS) entry which is preliminary data.</text>
</comment>
<dbReference type="InterPro" id="IPR006652">
    <property type="entry name" value="Kelch_1"/>
</dbReference>
<feature type="region of interest" description="Disordered" evidence="2">
    <location>
        <begin position="101"/>
        <end position="155"/>
    </location>
</feature>
<dbReference type="SUPFAM" id="SSF117281">
    <property type="entry name" value="Kelch motif"/>
    <property type="match status" value="1"/>
</dbReference>
<protein>
    <submittedName>
        <fullName evidence="3">Uncharacterized protein</fullName>
    </submittedName>
</protein>
<evidence type="ECO:0000256" key="2">
    <source>
        <dbReference type="SAM" id="MobiDB-lite"/>
    </source>
</evidence>
<dbReference type="GO" id="GO:0034976">
    <property type="term" value="P:response to endoplasmic reticulum stress"/>
    <property type="evidence" value="ECO:0007669"/>
    <property type="project" value="InterPro"/>
</dbReference>
<accession>A0AAW1NJR1</accession>
<reference evidence="3 4" key="1">
    <citation type="journal article" date="2024" name="Nat. Commun.">
        <title>Phylogenomics reveals the evolutionary origins of lichenization in chlorophyte algae.</title>
        <authorList>
            <person name="Puginier C."/>
            <person name="Libourel C."/>
            <person name="Otte J."/>
            <person name="Skaloud P."/>
            <person name="Haon M."/>
            <person name="Grisel S."/>
            <person name="Petersen M."/>
            <person name="Berrin J.G."/>
            <person name="Delaux P.M."/>
            <person name="Dal Grande F."/>
            <person name="Keller J."/>
        </authorList>
    </citation>
    <scope>NUCLEOTIDE SEQUENCE [LARGE SCALE GENOMIC DNA]</scope>
    <source>
        <strain evidence="3 4">SAG 2036</strain>
    </source>
</reference>
<keyword evidence="4" id="KW-1185">Reference proteome</keyword>
<feature type="coiled-coil region" evidence="1">
    <location>
        <begin position="377"/>
        <end position="411"/>
    </location>
</feature>
<dbReference type="SMART" id="SM00612">
    <property type="entry name" value="Kelch"/>
    <property type="match status" value="5"/>
</dbReference>
<dbReference type="Pfam" id="PF24681">
    <property type="entry name" value="Kelch_KLHDC2_KLHL20_DRC7"/>
    <property type="match status" value="1"/>
</dbReference>
<name>A0AAW1NJR1_9CHLO</name>
<gene>
    <name evidence="3" type="ORF">WJX73_007985</name>
</gene>
<evidence type="ECO:0000256" key="1">
    <source>
        <dbReference type="SAM" id="Coils"/>
    </source>
</evidence>
<dbReference type="Gene3D" id="2.120.10.80">
    <property type="entry name" value="Kelch-type beta propeller"/>
    <property type="match status" value="1"/>
</dbReference>
<dbReference type="Proteomes" id="UP001465755">
    <property type="component" value="Unassembled WGS sequence"/>
</dbReference>
<dbReference type="InterPro" id="IPR015915">
    <property type="entry name" value="Kelch-typ_b-propeller"/>
</dbReference>
<dbReference type="InterPro" id="IPR044832">
    <property type="entry name" value="NRP-like"/>
</dbReference>
<dbReference type="Pfam" id="PF01344">
    <property type="entry name" value="Kelch_1"/>
    <property type="match status" value="1"/>
</dbReference>
<sequence length="793" mass="84277">MQADRMAAAEASEASDYKARALKAADDIAELISSTPTGKIKLLELASLLAQTKLPSGKNFENSYGVGRLSEFLCQQQRFFMMGMGPMNSRTVMLYRSKRSQVAPPPGIPIEPEPAAEESGATSTTLDSPPQSTKGPLAQDNDKAPVPAKVPHNAQKPPGAEILFTKFLFELGRPAHLGSDAGVFLRKNGLVSDDVGIGQWLLAREFLYKRKTPHHVELMRQGAGESLEDFLDKVFYGLLNLCKQPLHLGSHLGVLCKWLGVDMNKRLKPFFMARPARYRIVKNDFIALNASITAGLPETRPAPMARPDTANSRPLTPEIDSAILHEAAGNGTAVSRSASSGVEGTARAESAAVQTDAISFGQYSPAVQDEGSKQDKYAALASENAALHAEIAELRSDYKLLRQDVDGIKQRLFMTDPVPLFGGPSKQQAQVPIAASTSALSAIGTKDANSILDMADRVGGILLDPSISSGGSNRRGNASTAAGSIACLGGHDGNWLYSCATYTPGASTGRWGWLAQLPQIVAFAESVTLSGSIFLTGGGDGSSFYNAVLRLPCQAAGVQNWQTCAPMLYKRGNHGAVSLGDKMYCIGGGQMGVHYKHVDVYDPERDEWQAAAPLNSARSSVKAVALDGAIYVAGGYDGTQYTATAERFDPREGRWTTLAGKMGTQRGSHGMAAASGGVYCIGGQYNSNPLKAVEKLDTATLQWTPVGDMHCERMALSAVSLNEKIYAIGGTNSAPADDGRAIEHLDPTTGTWTQLHSASLGGSASFQRSFAAACVVPANDLQPHTQNGHSFLL</sequence>
<dbReference type="PANTHER" id="PTHR46034:SF7">
    <property type="entry name" value="INFLUENZA VIRUS NS1A-BINDING PROTEIN"/>
    <property type="match status" value="1"/>
</dbReference>
<evidence type="ECO:0000313" key="3">
    <source>
        <dbReference type="EMBL" id="KAK9788714.1"/>
    </source>
</evidence>
<evidence type="ECO:0000313" key="4">
    <source>
        <dbReference type="Proteomes" id="UP001465755"/>
    </source>
</evidence>
<feature type="compositionally biased region" description="Pro residues" evidence="2">
    <location>
        <begin position="103"/>
        <end position="112"/>
    </location>
</feature>
<organism evidence="3 4">
    <name type="scientific">Symbiochloris irregularis</name>
    <dbReference type="NCBI Taxonomy" id="706552"/>
    <lineage>
        <taxon>Eukaryota</taxon>
        <taxon>Viridiplantae</taxon>
        <taxon>Chlorophyta</taxon>
        <taxon>core chlorophytes</taxon>
        <taxon>Trebouxiophyceae</taxon>
        <taxon>Trebouxiales</taxon>
        <taxon>Trebouxiaceae</taxon>
        <taxon>Symbiochloris</taxon>
    </lineage>
</organism>
<keyword evidence="1" id="KW-0175">Coiled coil</keyword>